<keyword evidence="3" id="KW-0963">Cytoplasm</keyword>
<dbReference type="PANTHER" id="PTHR11604">
    <property type="entry name" value="PROFILIN"/>
    <property type="match status" value="1"/>
</dbReference>
<dbReference type="InterPro" id="IPR036140">
    <property type="entry name" value="PFN_sf"/>
</dbReference>
<dbReference type="GO" id="GO:0005938">
    <property type="term" value="C:cell cortex"/>
    <property type="evidence" value="ECO:0007669"/>
    <property type="project" value="TreeGrafter"/>
</dbReference>
<dbReference type="CDD" id="cd00148">
    <property type="entry name" value="PROF"/>
    <property type="match status" value="1"/>
</dbReference>
<protein>
    <recommendedName>
        <fullName evidence="6">Profilin</fullName>
    </recommendedName>
</protein>
<keyword evidence="4 6" id="KW-0009">Actin-binding</keyword>
<comment type="subcellular location">
    <subcellularLocation>
        <location evidence="1">Cytoplasm</location>
        <location evidence="1">Cytoskeleton</location>
    </subcellularLocation>
</comment>
<dbReference type="PANTHER" id="PTHR11604:SF0">
    <property type="entry name" value="PROFILIN"/>
    <property type="match status" value="1"/>
</dbReference>
<evidence type="ECO:0000256" key="2">
    <source>
        <dbReference type="ARBA" id="ARBA00010058"/>
    </source>
</evidence>
<dbReference type="Gene3D" id="3.30.450.30">
    <property type="entry name" value="Dynein light chain 2a, cytoplasmic"/>
    <property type="match status" value="1"/>
</dbReference>
<comment type="similarity">
    <text evidence="2 6">Belongs to the profilin family.</text>
</comment>
<organism evidence="7 8">
    <name type="scientific">Conidiobolus coronatus (strain ATCC 28846 / CBS 209.66 / NRRL 28638)</name>
    <name type="common">Delacroixia coronata</name>
    <dbReference type="NCBI Taxonomy" id="796925"/>
    <lineage>
        <taxon>Eukaryota</taxon>
        <taxon>Fungi</taxon>
        <taxon>Fungi incertae sedis</taxon>
        <taxon>Zoopagomycota</taxon>
        <taxon>Entomophthoromycotina</taxon>
        <taxon>Entomophthoromycetes</taxon>
        <taxon>Entomophthorales</taxon>
        <taxon>Ancylistaceae</taxon>
        <taxon>Conidiobolus</taxon>
    </lineage>
</organism>
<gene>
    <name evidence="7" type="ORF">CONCODRAFT_68304</name>
</gene>
<keyword evidence="5" id="KW-0206">Cytoskeleton</keyword>
<dbReference type="PRINTS" id="PR01640">
    <property type="entry name" value="PROFILINPLNT"/>
</dbReference>
<evidence type="ECO:0000256" key="5">
    <source>
        <dbReference type="ARBA" id="ARBA00023212"/>
    </source>
</evidence>
<dbReference type="EMBL" id="KQ964437">
    <property type="protein sequence ID" value="KXN73394.1"/>
    <property type="molecule type" value="Genomic_DNA"/>
</dbReference>
<dbReference type="OrthoDB" id="421374at2759"/>
<evidence type="ECO:0000256" key="6">
    <source>
        <dbReference type="RuleBase" id="RU003909"/>
    </source>
</evidence>
<sequence>MNFQNIVDTELLGSGAISQGAIIGFDASVFASSKDFDVTKEEAEAITYGFNDTKTIMQRGIPINGKEFITMGADPKSIHGKKGMDGVVCARAGKKVIIGTFEAPTEVEQALPIVQNLADKLASEGY</sequence>
<keyword evidence="8" id="KW-1185">Reference proteome</keyword>
<dbReference type="STRING" id="796925.A0A137PEF6"/>
<dbReference type="SMART" id="SM00392">
    <property type="entry name" value="PROF"/>
    <property type="match status" value="1"/>
</dbReference>
<dbReference type="Pfam" id="PF00235">
    <property type="entry name" value="Profilin"/>
    <property type="match status" value="1"/>
</dbReference>
<dbReference type="GO" id="GO:0005856">
    <property type="term" value="C:cytoskeleton"/>
    <property type="evidence" value="ECO:0007669"/>
    <property type="project" value="UniProtKB-SubCell"/>
</dbReference>
<proteinExistence type="inferred from homology"/>
<dbReference type="OMA" id="PFLRRIC"/>
<dbReference type="GO" id="GO:0003785">
    <property type="term" value="F:actin monomer binding"/>
    <property type="evidence" value="ECO:0007669"/>
    <property type="project" value="TreeGrafter"/>
</dbReference>
<accession>A0A137PEF6</accession>
<dbReference type="AlphaFoldDB" id="A0A137PEF6"/>
<dbReference type="InterPro" id="IPR048278">
    <property type="entry name" value="PFN"/>
</dbReference>
<dbReference type="SUPFAM" id="SSF55770">
    <property type="entry name" value="Profilin (actin-binding protein)"/>
    <property type="match status" value="1"/>
</dbReference>
<evidence type="ECO:0000256" key="1">
    <source>
        <dbReference type="ARBA" id="ARBA00004245"/>
    </source>
</evidence>
<evidence type="ECO:0000313" key="8">
    <source>
        <dbReference type="Proteomes" id="UP000070444"/>
    </source>
</evidence>
<dbReference type="InterPro" id="IPR005455">
    <property type="entry name" value="PFN_euk"/>
</dbReference>
<reference evidence="7 8" key="1">
    <citation type="journal article" date="2015" name="Genome Biol. Evol.">
        <title>Phylogenomic analyses indicate that early fungi evolved digesting cell walls of algal ancestors of land plants.</title>
        <authorList>
            <person name="Chang Y."/>
            <person name="Wang S."/>
            <person name="Sekimoto S."/>
            <person name="Aerts A.L."/>
            <person name="Choi C."/>
            <person name="Clum A."/>
            <person name="LaButti K.M."/>
            <person name="Lindquist E.A."/>
            <person name="Yee Ngan C."/>
            <person name="Ohm R.A."/>
            <person name="Salamov A.A."/>
            <person name="Grigoriev I.V."/>
            <person name="Spatafora J.W."/>
            <person name="Berbee M.L."/>
        </authorList>
    </citation>
    <scope>NUCLEOTIDE SEQUENCE [LARGE SCALE GENOMIC DNA]</scope>
    <source>
        <strain evidence="7 8">NRRL 28638</strain>
    </source>
</reference>
<evidence type="ECO:0000313" key="7">
    <source>
        <dbReference type="EMBL" id="KXN73394.1"/>
    </source>
</evidence>
<dbReference type="PRINTS" id="PR00392">
    <property type="entry name" value="PROFILIN"/>
</dbReference>
<name>A0A137PEF6_CONC2</name>
<evidence type="ECO:0000256" key="3">
    <source>
        <dbReference type="ARBA" id="ARBA00022490"/>
    </source>
</evidence>
<dbReference type="Proteomes" id="UP000070444">
    <property type="component" value="Unassembled WGS sequence"/>
</dbReference>
<evidence type="ECO:0000256" key="4">
    <source>
        <dbReference type="ARBA" id="ARBA00023203"/>
    </source>
</evidence>